<dbReference type="AlphaFoldDB" id="A0A9D5DGG1"/>
<keyword evidence="2 3" id="KW-0808">Transferase</keyword>
<evidence type="ECO:0000313" key="6">
    <source>
        <dbReference type="Proteomes" id="UP001085076"/>
    </source>
</evidence>
<accession>A0A9D5DGG1</accession>
<evidence type="ECO:0000256" key="4">
    <source>
        <dbReference type="RuleBase" id="RU362057"/>
    </source>
</evidence>
<dbReference type="EMBL" id="JAGGNH010000001">
    <property type="protein sequence ID" value="KAJ0989212.1"/>
    <property type="molecule type" value="Genomic_DNA"/>
</dbReference>
<reference evidence="5" key="1">
    <citation type="submission" date="2021-03" db="EMBL/GenBank/DDBJ databases">
        <authorList>
            <person name="Li Z."/>
            <person name="Yang C."/>
        </authorList>
    </citation>
    <scope>NUCLEOTIDE SEQUENCE</scope>
    <source>
        <strain evidence="5">Dzin_1.0</strain>
        <tissue evidence="5">Leaf</tissue>
    </source>
</reference>
<gene>
    <name evidence="5" type="ORF">J5N97_007568</name>
</gene>
<dbReference type="OrthoDB" id="5835829at2759"/>
<reference evidence="5" key="2">
    <citation type="journal article" date="2022" name="Hortic Res">
        <title>The genome of Dioscorea zingiberensis sheds light on the biosynthesis, origin and evolution of the medicinally important diosgenin saponins.</title>
        <authorList>
            <person name="Li Y."/>
            <person name="Tan C."/>
            <person name="Li Z."/>
            <person name="Guo J."/>
            <person name="Li S."/>
            <person name="Chen X."/>
            <person name="Wang C."/>
            <person name="Dai X."/>
            <person name="Yang H."/>
            <person name="Song W."/>
            <person name="Hou L."/>
            <person name="Xu J."/>
            <person name="Tong Z."/>
            <person name="Xu A."/>
            <person name="Yuan X."/>
            <person name="Wang W."/>
            <person name="Yang Q."/>
            <person name="Chen L."/>
            <person name="Sun Z."/>
            <person name="Wang K."/>
            <person name="Pan B."/>
            <person name="Chen J."/>
            <person name="Bao Y."/>
            <person name="Liu F."/>
            <person name="Qi X."/>
            <person name="Gang D.R."/>
            <person name="Wen J."/>
            <person name="Li J."/>
        </authorList>
    </citation>
    <scope>NUCLEOTIDE SEQUENCE</scope>
    <source>
        <strain evidence="5">Dzin_1.0</strain>
    </source>
</reference>
<dbReference type="InterPro" id="IPR035595">
    <property type="entry name" value="UDP_glycos_trans_CS"/>
</dbReference>
<dbReference type="CDD" id="cd03784">
    <property type="entry name" value="GT1_Gtf-like"/>
    <property type="match status" value="1"/>
</dbReference>
<dbReference type="PROSITE" id="PS00375">
    <property type="entry name" value="UDPGT"/>
    <property type="match status" value="1"/>
</dbReference>
<keyword evidence="6" id="KW-1185">Reference proteome</keyword>
<dbReference type="Pfam" id="PF00201">
    <property type="entry name" value="UDPGT"/>
    <property type="match status" value="1"/>
</dbReference>
<comment type="similarity">
    <text evidence="1 3">Belongs to the UDP-glycosyltransferase family.</text>
</comment>
<name>A0A9D5DGG1_9LILI</name>
<proteinExistence type="inferred from homology"/>
<sequence>MVTTPSSVHIAIFPFMSKGHTIPLLHLAQLLHHRCLTSTITFFTTPLNSPFIRQSLTGVKANVIELPFPENIPDLPPGIESTDRLPSMLLFLPFIHAVKQLQPLFEETLKNLPTINLLISDGFLSWSRDSSAKFNIPRMVFYGMGNFATTISAIVATEKPHRHVSSYDEPFSVTPFPHLKFTKSDFSPPFDDPDPKGPMVEFVYEQVIATRQSHGIIVNSFYELDEPYLDYWNKNIGPKAWCVGPLCLMAKLNVELDQSLEEQRRACMQWLDVRSTSNRPVLYVAFGSQAHVPAVQLQEIAVALEKSEIDFLWVIRDEDAEFGEFEQKVQDRGMVVHKWVDQVEILRHESIKGFMSHCGWNSVMESVTAGVPILAWPMIAEQHLNAKFVVEEMKVGLGIRMRGRDELIKSEHIEEMVRELMAGEGGKEVARNVKVLSDKAKMAMDGGSSWSSLEVMISEVSSINSFSS</sequence>
<dbReference type="FunFam" id="3.40.50.2000:FF:000107">
    <property type="entry name" value="Glycosyltransferase"/>
    <property type="match status" value="1"/>
</dbReference>
<dbReference type="EC" id="2.4.1.-" evidence="4"/>
<organism evidence="5 6">
    <name type="scientific">Dioscorea zingiberensis</name>
    <dbReference type="NCBI Taxonomy" id="325984"/>
    <lineage>
        <taxon>Eukaryota</taxon>
        <taxon>Viridiplantae</taxon>
        <taxon>Streptophyta</taxon>
        <taxon>Embryophyta</taxon>
        <taxon>Tracheophyta</taxon>
        <taxon>Spermatophyta</taxon>
        <taxon>Magnoliopsida</taxon>
        <taxon>Liliopsida</taxon>
        <taxon>Dioscoreales</taxon>
        <taxon>Dioscoreaceae</taxon>
        <taxon>Dioscorea</taxon>
    </lineage>
</organism>
<keyword evidence="3" id="KW-0328">Glycosyltransferase</keyword>
<evidence type="ECO:0000256" key="1">
    <source>
        <dbReference type="ARBA" id="ARBA00009995"/>
    </source>
</evidence>
<dbReference type="Gene3D" id="3.40.50.2000">
    <property type="entry name" value="Glycogen Phosphorylase B"/>
    <property type="match status" value="2"/>
</dbReference>
<dbReference type="Proteomes" id="UP001085076">
    <property type="component" value="Miscellaneous, Linkage group lg01"/>
</dbReference>
<dbReference type="InterPro" id="IPR002213">
    <property type="entry name" value="UDP_glucos_trans"/>
</dbReference>
<dbReference type="PANTHER" id="PTHR48047">
    <property type="entry name" value="GLYCOSYLTRANSFERASE"/>
    <property type="match status" value="1"/>
</dbReference>
<dbReference type="PANTHER" id="PTHR48047:SF51">
    <property type="entry name" value="GLYCOSYLTRANSFERASE"/>
    <property type="match status" value="1"/>
</dbReference>
<evidence type="ECO:0000256" key="2">
    <source>
        <dbReference type="ARBA" id="ARBA00022679"/>
    </source>
</evidence>
<comment type="caution">
    <text evidence="5">The sequence shown here is derived from an EMBL/GenBank/DDBJ whole genome shotgun (WGS) entry which is preliminary data.</text>
</comment>
<protein>
    <recommendedName>
        <fullName evidence="4">Glycosyltransferase</fullName>
        <ecNumber evidence="4">2.4.1.-</ecNumber>
    </recommendedName>
</protein>
<evidence type="ECO:0000256" key="3">
    <source>
        <dbReference type="RuleBase" id="RU003718"/>
    </source>
</evidence>
<dbReference type="GO" id="GO:0035251">
    <property type="term" value="F:UDP-glucosyltransferase activity"/>
    <property type="evidence" value="ECO:0007669"/>
    <property type="project" value="TreeGrafter"/>
</dbReference>
<dbReference type="SUPFAM" id="SSF53756">
    <property type="entry name" value="UDP-Glycosyltransferase/glycogen phosphorylase"/>
    <property type="match status" value="1"/>
</dbReference>
<evidence type="ECO:0000313" key="5">
    <source>
        <dbReference type="EMBL" id="KAJ0989212.1"/>
    </source>
</evidence>